<dbReference type="EMBL" id="NCKU01004109">
    <property type="protein sequence ID" value="RWS06436.1"/>
    <property type="molecule type" value="Genomic_DNA"/>
</dbReference>
<feature type="transmembrane region" description="Helical" evidence="5">
    <location>
        <begin position="58"/>
        <end position="79"/>
    </location>
</feature>
<name>A0A3S3P6T6_9ACAR</name>
<feature type="transmembrane region" description="Helical" evidence="5">
    <location>
        <begin position="154"/>
        <end position="174"/>
    </location>
</feature>
<dbReference type="GO" id="GO:0016020">
    <property type="term" value="C:membrane"/>
    <property type="evidence" value="ECO:0007669"/>
    <property type="project" value="UniProtKB-SubCell"/>
</dbReference>
<dbReference type="GO" id="GO:0097037">
    <property type="term" value="P:heme export"/>
    <property type="evidence" value="ECO:0007669"/>
    <property type="project" value="TreeGrafter"/>
</dbReference>
<evidence type="ECO:0000313" key="7">
    <source>
        <dbReference type="EMBL" id="RWS06494.1"/>
    </source>
</evidence>
<dbReference type="GO" id="GO:0015232">
    <property type="term" value="F:heme transmembrane transporter activity"/>
    <property type="evidence" value="ECO:0007669"/>
    <property type="project" value="TreeGrafter"/>
</dbReference>
<dbReference type="OrthoDB" id="422206at2759"/>
<reference evidence="6 9" key="1">
    <citation type="journal article" date="2018" name="Gigascience">
        <title>Genomes of trombidid mites reveal novel predicted allergens and laterally-transferred genes associated with secondary metabolism.</title>
        <authorList>
            <person name="Dong X."/>
            <person name="Chaisiri K."/>
            <person name="Xia D."/>
            <person name="Armstrong S.D."/>
            <person name="Fang Y."/>
            <person name="Donnelly M.J."/>
            <person name="Kadowaki T."/>
            <person name="McGarry J.W."/>
            <person name="Darby A.C."/>
            <person name="Makepeace B.L."/>
        </authorList>
    </citation>
    <scope>NUCLEOTIDE SEQUENCE [LARGE SCALE GENOMIC DNA]</scope>
    <source>
        <strain evidence="6">UoL-WK</strain>
    </source>
</reference>
<evidence type="ECO:0000256" key="1">
    <source>
        <dbReference type="ARBA" id="ARBA00004141"/>
    </source>
</evidence>
<evidence type="ECO:0000313" key="9">
    <source>
        <dbReference type="Proteomes" id="UP000285301"/>
    </source>
</evidence>
<feature type="transmembrane region" description="Helical" evidence="5">
    <location>
        <begin position="334"/>
        <end position="357"/>
    </location>
</feature>
<keyword evidence="2 5" id="KW-0812">Transmembrane</keyword>
<dbReference type="Pfam" id="PF07690">
    <property type="entry name" value="MFS_1"/>
    <property type="match status" value="1"/>
</dbReference>
<evidence type="ECO:0000313" key="8">
    <source>
        <dbReference type="EMBL" id="RWS12565.1"/>
    </source>
</evidence>
<dbReference type="PANTHER" id="PTHR10924:SF4">
    <property type="entry name" value="GH15861P"/>
    <property type="match status" value="1"/>
</dbReference>
<comment type="caution">
    <text evidence="6">The sequence shown here is derived from an EMBL/GenBank/DDBJ whole genome shotgun (WGS) entry which is preliminary data.</text>
</comment>
<evidence type="ECO:0000256" key="4">
    <source>
        <dbReference type="ARBA" id="ARBA00023136"/>
    </source>
</evidence>
<evidence type="ECO:0000256" key="2">
    <source>
        <dbReference type="ARBA" id="ARBA00022692"/>
    </source>
</evidence>
<reference evidence="6" key="2">
    <citation type="submission" date="2018-11" db="EMBL/GenBank/DDBJ databases">
        <title>Trombidioid mite genomics.</title>
        <authorList>
            <person name="Dong X."/>
        </authorList>
    </citation>
    <scope>NUCLEOTIDE SEQUENCE</scope>
    <source>
        <strain evidence="6">UoL-WK</strain>
    </source>
</reference>
<comment type="subcellular location">
    <subcellularLocation>
        <location evidence="1">Membrane</location>
        <topology evidence="1">Multi-pass membrane protein</topology>
    </subcellularLocation>
</comment>
<sequence>MDNDVEENSSTVIEYRTYRWRFIILLMLLLLQVSVSFQMQEFSSIANVVADYYDVNYLAVDWLGLSGIVLTMLAFYPLTYACEKYGIRSSITVSAFLCAFGACLKCMALRRNFFWFIFIGQMFQSFSFQISLYIMPTVASVWFKSEESATVISVSQVAISLGFALSFLPSMLIFKYTKADEEIRNGFCLVLIPVAVISVALFLLILMLVRDKPPTPPSASQKLREIADYSWRDLLKNSNFYYLSISFSLLVTCNQALLLTLNQSVLSEFTHGETQLSIAGFLLSGSAFLGTIIVKILTKKILNYKIMNIIISVFGALLITSFIGSLWLKSEILLYLALFVFGICRNTNCAIVVDFMFEVTYPFPSGTVYGISFAINAIFAITCTQLVTILMNNFGAVNANYVLLVNYLIIISLSLLVSEDYRRRKANSITKRTISTENLDQ</sequence>
<dbReference type="AlphaFoldDB" id="A0A3S3P6T6"/>
<dbReference type="Proteomes" id="UP000285301">
    <property type="component" value="Unassembled WGS sequence"/>
</dbReference>
<feature type="transmembrane region" description="Helical" evidence="5">
    <location>
        <begin position="186"/>
        <end position="209"/>
    </location>
</feature>
<keyword evidence="4 5" id="KW-0472">Membrane</keyword>
<feature type="transmembrane region" description="Helical" evidence="5">
    <location>
        <begin position="397"/>
        <end position="417"/>
    </location>
</feature>
<evidence type="ECO:0000313" key="6">
    <source>
        <dbReference type="EMBL" id="RWS06436.1"/>
    </source>
</evidence>
<dbReference type="PANTHER" id="PTHR10924">
    <property type="entry name" value="MAJOR FACILITATOR SUPERFAMILY PROTEIN-RELATED"/>
    <property type="match status" value="1"/>
</dbReference>
<evidence type="ECO:0008006" key="10">
    <source>
        <dbReference type="Google" id="ProtNLM"/>
    </source>
</evidence>
<protein>
    <recommendedName>
        <fullName evidence="10">Feline leukemia virus subgroup C receptor-related protein 2-like protein</fullName>
    </recommendedName>
</protein>
<organism evidence="6 9">
    <name type="scientific">Dinothrombium tinctorium</name>
    <dbReference type="NCBI Taxonomy" id="1965070"/>
    <lineage>
        <taxon>Eukaryota</taxon>
        <taxon>Metazoa</taxon>
        <taxon>Ecdysozoa</taxon>
        <taxon>Arthropoda</taxon>
        <taxon>Chelicerata</taxon>
        <taxon>Arachnida</taxon>
        <taxon>Acari</taxon>
        <taxon>Acariformes</taxon>
        <taxon>Trombidiformes</taxon>
        <taxon>Prostigmata</taxon>
        <taxon>Anystina</taxon>
        <taxon>Parasitengona</taxon>
        <taxon>Trombidioidea</taxon>
        <taxon>Trombidiidae</taxon>
        <taxon>Dinothrombium</taxon>
    </lineage>
</organism>
<feature type="transmembrane region" description="Helical" evidence="5">
    <location>
        <begin position="20"/>
        <end position="37"/>
    </location>
</feature>
<dbReference type="GO" id="GO:0020037">
    <property type="term" value="F:heme binding"/>
    <property type="evidence" value="ECO:0007669"/>
    <property type="project" value="TreeGrafter"/>
</dbReference>
<keyword evidence="3 5" id="KW-1133">Transmembrane helix</keyword>
<proteinExistence type="predicted"/>
<feature type="transmembrane region" description="Helical" evidence="5">
    <location>
        <begin position="369"/>
        <end position="391"/>
    </location>
</feature>
<keyword evidence="9" id="KW-1185">Reference proteome</keyword>
<accession>A0A3S3P6T6</accession>
<dbReference type="EMBL" id="NCKU01001274">
    <property type="protein sequence ID" value="RWS12565.1"/>
    <property type="molecule type" value="Genomic_DNA"/>
</dbReference>
<dbReference type="InterPro" id="IPR049680">
    <property type="entry name" value="FLVCR1-2_SLC49-like"/>
</dbReference>
<feature type="transmembrane region" description="Helical" evidence="5">
    <location>
        <begin position="276"/>
        <end position="297"/>
    </location>
</feature>
<feature type="transmembrane region" description="Helical" evidence="5">
    <location>
        <begin position="309"/>
        <end position="328"/>
    </location>
</feature>
<dbReference type="EMBL" id="NCKU01004065">
    <property type="protein sequence ID" value="RWS06494.1"/>
    <property type="molecule type" value="Genomic_DNA"/>
</dbReference>
<dbReference type="InterPro" id="IPR011701">
    <property type="entry name" value="MFS"/>
</dbReference>
<gene>
    <name evidence="6" type="ORF">B4U79_13042</name>
    <name evidence="7" type="ORF">B4U79_16207</name>
    <name evidence="8" type="ORF">B4U79_17445</name>
</gene>
<dbReference type="Gene3D" id="1.20.1250.20">
    <property type="entry name" value="MFS general substrate transporter like domains"/>
    <property type="match status" value="1"/>
</dbReference>
<evidence type="ECO:0000256" key="5">
    <source>
        <dbReference type="SAM" id="Phobius"/>
    </source>
</evidence>
<dbReference type="InterPro" id="IPR036259">
    <property type="entry name" value="MFS_trans_sf"/>
</dbReference>
<feature type="transmembrane region" description="Helical" evidence="5">
    <location>
        <begin position="113"/>
        <end position="134"/>
    </location>
</feature>
<evidence type="ECO:0000256" key="3">
    <source>
        <dbReference type="ARBA" id="ARBA00022989"/>
    </source>
</evidence>
<dbReference type="SUPFAM" id="SSF103473">
    <property type="entry name" value="MFS general substrate transporter"/>
    <property type="match status" value="1"/>
</dbReference>